<keyword evidence="2" id="KW-1185">Reference proteome</keyword>
<accession>A0ABQ8RW92</accession>
<evidence type="ECO:0000313" key="2">
    <source>
        <dbReference type="Proteomes" id="UP001148838"/>
    </source>
</evidence>
<dbReference type="EMBL" id="JAJSOF020000041">
    <property type="protein sequence ID" value="KAJ4425928.1"/>
    <property type="molecule type" value="Genomic_DNA"/>
</dbReference>
<comment type="caution">
    <text evidence="1">The sequence shown here is derived from an EMBL/GenBank/DDBJ whole genome shotgun (WGS) entry which is preliminary data.</text>
</comment>
<organism evidence="1 2">
    <name type="scientific">Periplaneta americana</name>
    <name type="common">American cockroach</name>
    <name type="synonym">Blatta americana</name>
    <dbReference type="NCBI Taxonomy" id="6978"/>
    <lineage>
        <taxon>Eukaryota</taxon>
        <taxon>Metazoa</taxon>
        <taxon>Ecdysozoa</taxon>
        <taxon>Arthropoda</taxon>
        <taxon>Hexapoda</taxon>
        <taxon>Insecta</taxon>
        <taxon>Pterygota</taxon>
        <taxon>Neoptera</taxon>
        <taxon>Polyneoptera</taxon>
        <taxon>Dictyoptera</taxon>
        <taxon>Blattodea</taxon>
        <taxon>Blattoidea</taxon>
        <taxon>Blattidae</taxon>
        <taxon>Blattinae</taxon>
        <taxon>Periplaneta</taxon>
    </lineage>
</organism>
<protein>
    <submittedName>
        <fullName evidence="1">Uncharacterized protein</fullName>
    </submittedName>
</protein>
<reference evidence="1 2" key="1">
    <citation type="journal article" date="2022" name="Allergy">
        <title>Genome assembly and annotation of Periplaneta americana reveal a comprehensive cockroach allergen profile.</title>
        <authorList>
            <person name="Wang L."/>
            <person name="Xiong Q."/>
            <person name="Saelim N."/>
            <person name="Wang L."/>
            <person name="Nong W."/>
            <person name="Wan A.T."/>
            <person name="Shi M."/>
            <person name="Liu X."/>
            <person name="Cao Q."/>
            <person name="Hui J.H.L."/>
            <person name="Sookrung N."/>
            <person name="Leung T.F."/>
            <person name="Tungtrongchitr A."/>
            <person name="Tsui S.K.W."/>
        </authorList>
    </citation>
    <scope>NUCLEOTIDE SEQUENCE [LARGE SCALE GENOMIC DNA]</scope>
    <source>
        <strain evidence="1">PWHHKU_190912</strain>
    </source>
</reference>
<proteinExistence type="predicted"/>
<dbReference type="Proteomes" id="UP001148838">
    <property type="component" value="Unassembled WGS sequence"/>
</dbReference>
<name>A0ABQ8RW92_PERAM</name>
<gene>
    <name evidence="1" type="ORF">ANN_27554</name>
</gene>
<evidence type="ECO:0000313" key="1">
    <source>
        <dbReference type="EMBL" id="KAJ4425928.1"/>
    </source>
</evidence>
<sequence>MSRRNDKSNTESTEEVIKRLAMEVWKDESMLRILANLVEDSLVAELKSTIEWNRVEYRGHRETSSSSSWTGREVNELEQYQRRLCLRIFGMKEEEEGENADDIAGNVAIQIGVKIDTQDIDRSKDVFAWTGVIL</sequence>